<feature type="region of interest" description="Disordered" evidence="1">
    <location>
        <begin position="23"/>
        <end position="52"/>
    </location>
</feature>
<evidence type="ECO:0000313" key="3">
    <source>
        <dbReference type="Proteomes" id="UP000784294"/>
    </source>
</evidence>
<dbReference type="Proteomes" id="UP000784294">
    <property type="component" value="Unassembled WGS sequence"/>
</dbReference>
<proteinExistence type="predicted"/>
<comment type="caution">
    <text evidence="2">The sequence shown here is derived from an EMBL/GenBank/DDBJ whole genome shotgun (WGS) entry which is preliminary data.</text>
</comment>
<evidence type="ECO:0000313" key="2">
    <source>
        <dbReference type="EMBL" id="VEL29066.1"/>
    </source>
</evidence>
<reference evidence="2" key="1">
    <citation type="submission" date="2018-11" db="EMBL/GenBank/DDBJ databases">
        <authorList>
            <consortium name="Pathogen Informatics"/>
        </authorList>
    </citation>
    <scope>NUCLEOTIDE SEQUENCE</scope>
</reference>
<accession>A0A3S5AZ62</accession>
<gene>
    <name evidence="2" type="ORF">PXEA_LOCUS22506</name>
</gene>
<evidence type="ECO:0000256" key="1">
    <source>
        <dbReference type="SAM" id="MobiDB-lite"/>
    </source>
</evidence>
<dbReference type="AlphaFoldDB" id="A0A3S5AZ62"/>
<keyword evidence="3" id="KW-1185">Reference proteome</keyword>
<dbReference type="EMBL" id="CAAALY010100038">
    <property type="protein sequence ID" value="VEL29066.1"/>
    <property type="molecule type" value="Genomic_DNA"/>
</dbReference>
<sequence length="52" mass="5717">MWTVRYRLRLSTHIINAARETNILSASQSPGQGGNRPAGQPVNQAAEARKEN</sequence>
<name>A0A3S5AZ62_9PLAT</name>
<protein>
    <submittedName>
        <fullName evidence="2">Uncharacterized protein</fullName>
    </submittedName>
</protein>
<organism evidence="2 3">
    <name type="scientific">Protopolystoma xenopodis</name>
    <dbReference type="NCBI Taxonomy" id="117903"/>
    <lineage>
        <taxon>Eukaryota</taxon>
        <taxon>Metazoa</taxon>
        <taxon>Spiralia</taxon>
        <taxon>Lophotrochozoa</taxon>
        <taxon>Platyhelminthes</taxon>
        <taxon>Monogenea</taxon>
        <taxon>Polyopisthocotylea</taxon>
        <taxon>Polystomatidea</taxon>
        <taxon>Polystomatidae</taxon>
        <taxon>Protopolystoma</taxon>
    </lineage>
</organism>